<dbReference type="Pfam" id="PF03683">
    <property type="entry name" value="UPF0175"/>
    <property type="match status" value="1"/>
</dbReference>
<gene>
    <name evidence="2" type="ORF">HA237_01245</name>
</gene>
<comment type="caution">
    <text evidence="2">The sequence shown here is derived from an EMBL/GenBank/DDBJ whole genome shotgun (WGS) entry which is preliminary data.</text>
</comment>
<protein>
    <submittedName>
        <fullName evidence="2">UPF0175 family protein</fullName>
    </submittedName>
</protein>
<sequence length="106" mass="12520">MVFMQEAVVSTRISRKETEEIESLARELDLDRSALLKKMIRMSLEELKTEHAFKLYKEGKVSFGKAAEIAGKNLWEMIDLTKKYDAYLNYSEEQFMEDLENLKEFK</sequence>
<name>A0A7J4IUS5_9ARCH</name>
<dbReference type="InterPro" id="IPR052264">
    <property type="entry name" value="UPF0175_domain"/>
</dbReference>
<dbReference type="AlphaFoldDB" id="A0A7J4IUS5"/>
<dbReference type="InterPro" id="IPR005368">
    <property type="entry name" value="UPF0175"/>
</dbReference>
<dbReference type="Proteomes" id="UP000577419">
    <property type="component" value="Unassembled WGS sequence"/>
</dbReference>
<accession>A0A7J4IUS5</accession>
<organism evidence="2 3">
    <name type="scientific">Candidatus Iainarchaeum sp</name>
    <dbReference type="NCBI Taxonomy" id="3101447"/>
    <lineage>
        <taxon>Archaea</taxon>
        <taxon>Candidatus Iainarchaeota</taxon>
        <taxon>Candidatus Iainarchaeia</taxon>
        <taxon>Candidatus Iainarchaeales</taxon>
        <taxon>Candidatus Iainarchaeaceae</taxon>
        <taxon>Candidatus Iainarchaeum</taxon>
    </lineage>
</organism>
<comment type="similarity">
    <text evidence="1">Belongs to the UPF0175 family.</text>
</comment>
<dbReference type="PANTHER" id="PTHR37525">
    <property type="entry name" value="UPF0175 PROTEIN SSL1255"/>
    <property type="match status" value="1"/>
</dbReference>
<evidence type="ECO:0000313" key="3">
    <source>
        <dbReference type="Proteomes" id="UP000577419"/>
    </source>
</evidence>
<dbReference type="EMBL" id="DUFG01000008">
    <property type="protein sequence ID" value="HIH07975.1"/>
    <property type="molecule type" value="Genomic_DNA"/>
</dbReference>
<proteinExistence type="inferred from homology"/>
<reference evidence="3" key="1">
    <citation type="journal article" date="2020" name="bioRxiv">
        <title>A rank-normalized archaeal taxonomy based on genome phylogeny resolves widespread incomplete and uneven classifications.</title>
        <authorList>
            <person name="Rinke C."/>
            <person name="Chuvochina M."/>
            <person name="Mussig A.J."/>
            <person name="Chaumeil P.-A."/>
            <person name="Waite D.W."/>
            <person name="Whitman W.B."/>
            <person name="Parks D.H."/>
            <person name="Hugenholtz P."/>
        </authorList>
    </citation>
    <scope>NUCLEOTIDE SEQUENCE [LARGE SCALE GENOMIC DNA]</scope>
</reference>
<evidence type="ECO:0000256" key="1">
    <source>
        <dbReference type="ARBA" id="ARBA00005651"/>
    </source>
</evidence>
<dbReference type="PANTHER" id="PTHR37525:SF1">
    <property type="entry name" value="UPF0175 PROTEIN SSL1255"/>
    <property type="match status" value="1"/>
</dbReference>
<evidence type="ECO:0000313" key="2">
    <source>
        <dbReference type="EMBL" id="HIH07975.1"/>
    </source>
</evidence>